<dbReference type="Proteomes" id="UP000268093">
    <property type="component" value="Unassembled WGS sequence"/>
</dbReference>
<comment type="caution">
    <text evidence="1">The sequence shown here is derived from an EMBL/GenBank/DDBJ whole genome shotgun (WGS) entry which is preliminary data.</text>
</comment>
<sequence length="167" mass="18912">MTTAQISAEVGEELAMEIASVRDNNPVVWTSTLEKYIDNALQKNVTDFKQAVLSQSPNVEDESFRLYTRRFFSTCRFTVNIYQSYQRIPTKILTATSPLKISFNLVDIRLTMSRKVGERKYIIYNVASLFKPRLRTPARAAKMARSSTNSGIMHVDAKATTALTYGI</sequence>
<organism evidence="1 2">
    <name type="scientific">Jimgerdemannia flammicorona</name>
    <dbReference type="NCBI Taxonomy" id="994334"/>
    <lineage>
        <taxon>Eukaryota</taxon>
        <taxon>Fungi</taxon>
        <taxon>Fungi incertae sedis</taxon>
        <taxon>Mucoromycota</taxon>
        <taxon>Mucoromycotina</taxon>
        <taxon>Endogonomycetes</taxon>
        <taxon>Endogonales</taxon>
        <taxon>Endogonaceae</taxon>
        <taxon>Jimgerdemannia</taxon>
    </lineage>
</organism>
<accession>A0A433DKD2</accession>
<name>A0A433DKD2_9FUNG</name>
<reference evidence="1 2" key="1">
    <citation type="journal article" date="2018" name="New Phytol.">
        <title>Phylogenomics of Endogonaceae and evolution of mycorrhizas within Mucoromycota.</title>
        <authorList>
            <person name="Chang Y."/>
            <person name="Desiro A."/>
            <person name="Na H."/>
            <person name="Sandor L."/>
            <person name="Lipzen A."/>
            <person name="Clum A."/>
            <person name="Barry K."/>
            <person name="Grigoriev I.V."/>
            <person name="Martin F.M."/>
            <person name="Stajich J.E."/>
            <person name="Smith M.E."/>
            <person name="Bonito G."/>
            <person name="Spatafora J.W."/>
        </authorList>
    </citation>
    <scope>NUCLEOTIDE SEQUENCE [LARGE SCALE GENOMIC DNA]</scope>
    <source>
        <strain evidence="1 2">GMNB39</strain>
    </source>
</reference>
<proteinExistence type="predicted"/>
<keyword evidence="2" id="KW-1185">Reference proteome</keyword>
<gene>
    <name evidence="1" type="ORF">BC936DRAFT_148768</name>
</gene>
<protein>
    <submittedName>
        <fullName evidence="1">Uncharacterized protein</fullName>
    </submittedName>
</protein>
<dbReference type="EMBL" id="RBNI01000800">
    <property type="protein sequence ID" value="RUP51323.1"/>
    <property type="molecule type" value="Genomic_DNA"/>
</dbReference>
<dbReference type="AlphaFoldDB" id="A0A433DKD2"/>
<evidence type="ECO:0000313" key="1">
    <source>
        <dbReference type="EMBL" id="RUP51323.1"/>
    </source>
</evidence>
<dbReference type="OrthoDB" id="2445120at2759"/>
<evidence type="ECO:0000313" key="2">
    <source>
        <dbReference type="Proteomes" id="UP000268093"/>
    </source>
</evidence>